<reference evidence="2" key="1">
    <citation type="journal article" date="2022" name="Int. J. Mol. Sci.">
        <title>Draft Genome of Tanacetum Coccineum: Genomic Comparison of Closely Related Tanacetum-Family Plants.</title>
        <authorList>
            <person name="Yamashiro T."/>
            <person name="Shiraishi A."/>
            <person name="Nakayama K."/>
            <person name="Satake H."/>
        </authorList>
    </citation>
    <scope>NUCLEOTIDE SEQUENCE</scope>
</reference>
<accession>A0ABQ5HA29</accession>
<dbReference type="PANTHER" id="PTHR36617:SF16">
    <property type="entry name" value="OS04G0516500 PROTEIN"/>
    <property type="match status" value="1"/>
</dbReference>
<keyword evidence="3" id="KW-1185">Reference proteome</keyword>
<sequence>MSLWSRHVSAIHGAKLSFKPTGYSFSSSPWNNIIREVGSLSSQGINFLSLLKKKVGNAVNTSFWDDTWLNDTPLKQLFPWLYALENRKQITVADKFKDISLSGSFRRYPHGGIEEDQFRSLVDLTASFILSNSVDRWVWLLDSSGEYSVSSTRTYIDDFLLPTVGSPTRWVKVVPIKINIFVWKVSLDKLPSRFNLSLRGIDTPSIMCPICNLAGESSSHLLFSCSMARFFGVKLLVGGT</sequence>
<reference evidence="2" key="2">
    <citation type="submission" date="2022-01" db="EMBL/GenBank/DDBJ databases">
        <authorList>
            <person name="Yamashiro T."/>
            <person name="Shiraishi A."/>
            <person name="Satake H."/>
            <person name="Nakayama K."/>
        </authorList>
    </citation>
    <scope>NUCLEOTIDE SEQUENCE</scope>
</reference>
<keyword evidence="2" id="KW-0695">RNA-directed DNA polymerase</keyword>
<dbReference type="Pfam" id="PF13966">
    <property type="entry name" value="zf-RVT"/>
    <property type="match status" value="1"/>
</dbReference>
<protein>
    <submittedName>
        <fullName evidence="2">RNA-directed DNA polymerase, eukaryota</fullName>
    </submittedName>
</protein>
<dbReference type="PANTHER" id="PTHR36617">
    <property type="entry name" value="PROTEIN, PUTATIVE-RELATED"/>
    <property type="match status" value="1"/>
</dbReference>
<gene>
    <name evidence="2" type="ORF">Tco_1066454</name>
</gene>
<feature type="domain" description="Reverse transcriptase zinc-binding" evidence="1">
    <location>
        <begin position="169"/>
        <end position="230"/>
    </location>
</feature>
<evidence type="ECO:0000313" key="3">
    <source>
        <dbReference type="Proteomes" id="UP001151760"/>
    </source>
</evidence>
<keyword evidence="2" id="KW-0548">Nucleotidyltransferase</keyword>
<dbReference type="GO" id="GO:0003964">
    <property type="term" value="F:RNA-directed DNA polymerase activity"/>
    <property type="evidence" value="ECO:0007669"/>
    <property type="project" value="UniProtKB-KW"/>
</dbReference>
<comment type="caution">
    <text evidence="2">The sequence shown here is derived from an EMBL/GenBank/DDBJ whole genome shotgun (WGS) entry which is preliminary data.</text>
</comment>
<proteinExistence type="predicted"/>
<evidence type="ECO:0000259" key="1">
    <source>
        <dbReference type="Pfam" id="PF13966"/>
    </source>
</evidence>
<organism evidence="2 3">
    <name type="scientific">Tanacetum coccineum</name>
    <dbReference type="NCBI Taxonomy" id="301880"/>
    <lineage>
        <taxon>Eukaryota</taxon>
        <taxon>Viridiplantae</taxon>
        <taxon>Streptophyta</taxon>
        <taxon>Embryophyta</taxon>
        <taxon>Tracheophyta</taxon>
        <taxon>Spermatophyta</taxon>
        <taxon>Magnoliopsida</taxon>
        <taxon>eudicotyledons</taxon>
        <taxon>Gunneridae</taxon>
        <taxon>Pentapetalae</taxon>
        <taxon>asterids</taxon>
        <taxon>campanulids</taxon>
        <taxon>Asterales</taxon>
        <taxon>Asteraceae</taxon>
        <taxon>Asteroideae</taxon>
        <taxon>Anthemideae</taxon>
        <taxon>Anthemidinae</taxon>
        <taxon>Tanacetum</taxon>
    </lineage>
</organism>
<keyword evidence="2" id="KW-0808">Transferase</keyword>
<dbReference type="Proteomes" id="UP001151760">
    <property type="component" value="Unassembled WGS sequence"/>
</dbReference>
<dbReference type="EMBL" id="BQNB010019384">
    <property type="protein sequence ID" value="GJT84737.1"/>
    <property type="molecule type" value="Genomic_DNA"/>
</dbReference>
<dbReference type="InterPro" id="IPR026960">
    <property type="entry name" value="RVT-Znf"/>
</dbReference>
<evidence type="ECO:0000313" key="2">
    <source>
        <dbReference type="EMBL" id="GJT84737.1"/>
    </source>
</evidence>
<name>A0ABQ5HA29_9ASTR</name>